<accession>A2CCG8</accession>
<name>A2CCG8_PROM3</name>
<organism evidence="1 2">
    <name type="scientific">Prochlorococcus marinus (strain MIT 9303)</name>
    <dbReference type="NCBI Taxonomy" id="59922"/>
    <lineage>
        <taxon>Bacteria</taxon>
        <taxon>Bacillati</taxon>
        <taxon>Cyanobacteriota</taxon>
        <taxon>Cyanophyceae</taxon>
        <taxon>Synechococcales</taxon>
        <taxon>Prochlorococcaceae</taxon>
        <taxon>Prochlorococcus</taxon>
    </lineage>
</organism>
<protein>
    <submittedName>
        <fullName evidence="1">Uncharacterized protein</fullName>
    </submittedName>
</protein>
<dbReference type="KEGG" id="pmf:P9303_24471"/>
<reference evidence="1 2" key="1">
    <citation type="journal article" date="2007" name="PLoS Genet.">
        <title>Patterns and implications of gene gain and loss in the evolution of Prochlorococcus.</title>
        <authorList>
            <person name="Kettler G.C."/>
            <person name="Martiny A.C."/>
            <person name="Huang K."/>
            <person name="Zucker J."/>
            <person name="Coleman M.L."/>
            <person name="Rodrigue S."/>
            <person name="Chen F."/>
            <person name="Lapidus A."/>
            <person name="Ferriera S."/>
            <person name="Johnson J."/>
            <person name="Steglich C."/>
            <person name="Church G.M."/>
            <person name="Richardson P."/>
            <person name="Chisholm S.W."/>
        </authorList>
    </citation>
    <scope>NUCLEOTIDE SEQUENCE [LARGE SCALE GENOMIC DNA]</scope>
    <source>
        <strain evidence="1 2">MIT 9303</strain>
    </source>
</reference>
<dbReference type="HOGENOM" id="CLU_3171973_0_0_3"/>
<evidence type="ECO:0000313" key="2">
    <source>
        <dbReference type="Proteomes" id="UP000002274"/>
    </source>
</evidence>
<evidence type="ECO:0000313" key="1">
    <source>
        <dbReference type="EMBL" id="ABM79178.1"/>
    </source>
</evidence>
<gene>
    <name evidence="1" type="ordered locus">P9303_24471</name>
</gene>
<dbReference type="Proteomes" id="UP000002274">
    <property type="component" value="Chromosome"/>
</dbReference>
<sequence>MNSRINLWPWPRVEDGELPVMMGKILDALWQVFFVVVARFNGLTVPK</sequence>
<dbReference type="EMBL" id="CP000554">
    <property type="protein sequence ID" value="ABM79178.1"/>
    <property type="molecule type" value="Genomic_DNA"/>
</dbReference>
<dbReference type="AlphaFoldDB" id="A2CCG8"/>
<proteinExistence type="predicted"/>